<keyword evidence="1" id="KW-0285">Flavoprotein</keyword>
<dbReference type="Gene3D" id="3.40.50.360">
    <property type="match status" value="1"/>
</dbReference>
<proteinExistence type="predicted"/>
<protein>
    <submittedName>
        <fullName evidence="4">Flavodoxin family protein</fullName>
    </submittedName>
</protein>
<reference evidence="4 5" key="1">
    <citation type="submission" date="2021-05" db="EMBL/GenBank/DDBJ databases">
        <title>Aequorivita echinoideorum JCM 30378 genome.</title>
        <authorList>
            <person name="Zhang H."/>
            <person name="Li C."/>
        </authorList>
    </citation>
    <scope>NUCLEOTIDE SEQUENCE [LARGE SCALE GENOMIC DNA]</scope>
    <source>
        <strain evidence="4 5">JCM30378</strain>
    </source>
</reference>
<organism evidence="4 5">
    <name type="scientific">Aequorivita echinoideorum</name>
    <dbReference type="NCBI Taxonomy" id="1549647"/>
    <lineage>
        <taxon>Bacteria</taxon>
        <taxon>Pseudomonadati</taxon>
        <taxon>Bacteroidota</taxon>
        <taxon>Flavobacteriia</taxon>
        <taxon>Flavobacteriales</taxon>
        <taxon>Flavobacteriaceae</taxon>
        <taxon>Aequorivita</taxon>
    </lineage>
</organism>
<name>A0ABS5S8E1_9FLAO</name>
<keyword evidence="5" id="KW-1185">Reference proteome</keyword>
<accession>A0ABS5S8E1</accession>
<evidence type="ECO:0000256" key="2">
    <source>
        <dbReference type="ARBA" id="ARBA00022643"/>
    </source>
</evidence>
<dbReference type="PANTHER" id="PTHR43278">
    <property type="entry name" value="NAD(P)H-DEPENDENT FMN-CONTAINING OXIDOREDUCTASE YWQN-RELATED"/>
    <property type="match status" value="1"/>
</dbReference>
<gene>
    <name evidence="4" type="ORF">KIV10_10925</name>
</gene>
<sequence length="171" mass="20365">MLKKVIILGSSRKNGETKKIVNELIRISGWDLIDLTDFNISHFDYDHLNRNDDYIDLIKRITDNYDVLIFATPVYWYSMSGIMKVFFDRLTDLLRIEKDIGRKLRNKHMAVISCSNGDNLEDNFWLPFKKSAEYLGMNYITNLHTFQDKIETEKIFEFMQYIEKNAPQHRI</sequence>
<dbReference type="SUPFAM" id="SSF52218">
    <property type="entry name" value="Flavoproteins"/>
    <property type="match status" value="1"/>
</dbReference>
<dbReference type="EMBL" id="JAHCTB010000004">
    <property type="protein sequence ID" value="MBT0608699.1"/>
    <property type="molecule type" value="Genomic_DNA"/>
</dbReference>
<evidence type="ECO:0000259" key="3">
    <source>
        <dbReference type="Pfam" id="PF03358"/>
    </source>
</evidence>
<dbReference type="InterPro" id="IPR051796">
    <property type="entry name" value="ISF_SsuE-like"/>
</dbReference>
<dbReference type="InterPro" id="IPR005025">
    <property type="entry name" value="FMN_Rdtase-like_dom"/>
</dbReference>
<dbReference type="Pfam" id="PF03358">
    <property type="entry name" value="FMN_red"/>
    <property type="match status" value="1"/>
</dbReference>
<evidence type="ECO:0000313" key="4">
    <source>
        <dbReference type="EMBL" id="MBT0608699.1"/>
    </source>
</evidence>
<evidence type="ECO:0000313" key="5">
    <source>
        <dbReference type="Proteomes" id="UP001297092"/>
    </source>
</evidence>
<dbReference type="Proteomes" id="UP001297092">
    <property type="component" value="Unassembled WGS sequence"/>
</dbReference>
<keyword evidence="2" id="KW-0288">FMN</keyword>
<dbReference type="PANTHER" id="PTHR43278:SF4">
    <property type="entry name" value="NAD(P)H-DEPENDENT FMN-CONTAINING OXIDOREDUCTASE YWQN-RELATED"/>
    <property type="match status" value="1"/>
</dbReference>
<comment type="caution">
    <text evidence="4">The sequence shown here is derived from an EMBL/GenBank/DDBJ whole genome shotgun (WGS) entry which is preliminary data.</text>
</comment>
<dbReference type="InterPro" id="IPR029039">
    <property type="entry name" value="Flavoprotein-like_sf"/>
</dbReference>
<evidence type="ECO:0000256" key="1">
    <source>
        <dbReference type="ARBA" id="ARBA00022630"/>
    </source>
</evidence>
<feature type="domain" description="NADPH-dependent FMN reductase-like" evidence="3">
    <location>
        <begin position="5"/>
        <end position="121"/>
    </location>
</feature>